<dbReference type="InterPro" id="IPR002109">
    <property type="entry name" value="Glutaredoxin"/>
</dbReference>
<dbReference type="GO" id="GO:0015038">
    <property type="term" value="F:glutathione disulfide oxidoreductase activity"/>
    <property type="evidence" value="ECO:0007669"/>
    <property type="project" value="TreeGrafter"/>
</dbReference>
<dbReference type="InterPro" id="IPR036249">
    <property type="entry name" value="Thioredoxin-like_sf"/>
</dbReference>
<feature type="compositionally biased region" description="Polar residues" evidence="5">
    <location>
        <begin position="40"/>
        <end position="50"/>
    </location>
</feature>
<keyword evidence="6" id="KW-0812">Transmembrane</keyword>
<feature type="region of interest" description="Disordered" evidence="5">
    <location>
        <begin position="155"/>
        <end position="502"/>
    </location>
</feature>
<feature type="compositionally biased region" description="Pro residues" evidence="5">
    <location>
        <begin position="434"/>
        <end position="444"/>
    </location>
</feature>
<comment type="caution">
    <text evidence="8">The sequence shown here is derived from an EMBL/GenBank/DDBJ whole genome shotgun (WGS) entry which is preliminary data.</text>
</comment>
<dbReference type="OrthoDB" id="5325112at2759"/>
<dbReference type="AlphaFoldDB" id="A0A9W4IQR2"/>
<dbReference type="FunFam" id="3.40.30.10:FF:000026">
    <property type="entry name" value="Glutaredoxin 2"/>
    <property type="match status" value="1"/>
</dbReference>
<dbReference type="EMBL" id="CAJVPD010000133">
    <property type="protein sequence ID" value="CAG8353860.1"/>
    <property type="molecule type" value="Genomic_DNA"/>
</dbReference>
<dbReference type="GO" id="GO:0005634">
    <property type="term" value="C:nucleus"/>
    <property type="evidence" value="ECO:0007669"/>
    <property type="project" value="TreeGrafter"/>
</dbReference>
<dbReference type="SUPFAM" id="SSF52833">
    <property type="entry name" value="Thioredoxin-like"/>
    <property type="match status" value="1"/>
</dbReference>
<protein>
    <recommendedName>
        <fullName evidence="7">Glutaredoxin domain-containing protein</fullName>
    </recommendedName>
</protein>
<feature type="region of interest" description="Disordered" evidence="5">
    <location>
        <begin position="25"/>
        <end position="121"/>
    </location>
</feature>
<feature type="compositionally biased region" description="Basic and acidic residues" evidence="5">
    <location>
        <begin position="107"/>
        <end position="117"/>
    </location>
</feature>
<evidence type="ECO:0000256" key="5">
    <source>
        <dbReference type="SAM" id="MobiDB-lite"/>
    </source>
</evidence>
<feature type="compositionally biased region" description="Polar residues" evidence="5">
    <location>
        <begin position="344"/>
        <end position="359"/>
    </location>
</feature>
<feature type="compositionally biased region" description="Polar residues" evidence="5">
    <location>
        <begin position="171"/>
        <end position="186"/>
    </location>
</feature>
<keyword evidence="2" id="KW-0676">Redox-active center</keyword>
<feature type="compositionally biased region" description="Polar residues" evidence="5">
    <location>
        <begin position="230"/>
        <end position="247"/>
    </location>
</feature>
<evidence type="ECO:0000256" key="1">
    <source>
        <dbReference type="ARBA" id="ARBA00000217"/>
    </source>
</evidence>
<keyword evidence="6" id="KW-1133">Transmembrane helix</keyword>
<feature type="compositionally biased region" description="Polar residues" evidence="5">
    <location>
        <begin position="317"/>
        <end position="335"/>
    </location>
</feature>
<dbReference type="CDD" id="cd03419">
    <property type="entry name" value="GRX_GRXh_1_2_like"/>
    <property type="match status" value="1"/>
</dbReference>
<feature type="compositionally biased region" description="Basic and acidic residues" evidence="5">
    <location>
        <begin position="83"/>
        <end position="94"/>
    </location>
</feature>
<keyword evidence="6" id="KW-0472">Membrane</keyword>
<evidence type="ECO:0000256" key="3">
    <source>
        <dbReference type="ARBA" id="ARBA00035808"/>
    </source>
</evidence>
<feature type="compositionally biased region" description="Basic and acidic residues" evidence="5">
    <location>
        <begin position="207"/>
        <end position="218"/>
    </location>
</feature>
<evidence type="ECO:0000313" key="9">
    <source>
        <dbReference type="Proteomes" id="UP001152592"/>
    </source>
</evidence>
<dbReference type="PROSITE" id="PS51354">
    <property type="entry name" value="GLUTAREDOXIN_2"/>
    <property type="match status" value="1"/>
</dbReference>
<comment type="catalytic activity">
    <reaction evidence="3">
        <text>1-chloro-2,4-dinitrobenzene + glutathione = 2,4-dinitrophenyl-S-glutathione + chloride + H(+)</text>
        <dbReference type="Rhea" id="RHEA:51220"/>
        <dbReference type="ChEBI" id="CHEBI:15378"/>
        <dbReference type="ChEBI" id="CHEBI:17996"/>
        <dbReference type="ChEBI" id="CHEBI:34718"/>
        <dbReference type="ChEBI" id="CHEBI:57925"/>
        <dbReference type="ChEBI" id="CHEBI:133977"/>
        <dbReference type="EC" id="2.5.1.18"/>
    </reaction>
</comment>
<evidence type="ECO:0000313" key="8">
    <source>
        <dbReference type="EMBL" id="CAG8353860.1"/>
    </source>
</evidence>
<sequence>MAGVATAYSSDALASPTVDGSQWEFAVPLGHEDSRHARPRNSQDSNSVRAKSSRKRHSNGSRSSSVSRAVHAHDSPYLTSNRGRRDPSLNRRGSEVGSMRDAYGYDGSRREPEEGKDGLNLILDGTTSQEQWIHRDKLAKIESEELHQAAILFQRRMRGESKSSGRERSLDSQGAANGTGPTSPTEYSEPWPELREESRRGVNGTTDRQHWDLRRPEEIAADDAAASLYSHPSQGKSASRIPVSTASPVPLAGTGRDSRGPRSRAATDEDDRSSRGRRASEPINIDQDGSTPPSSSRPGSRGFTTTQNTPAKKKPAGSTNRKTSAPPTNRKTSAPRSRAVSGNVRPTTRGNETRPTTAANRPEGDPPWLATMYKPDPRLPPDQQMLPTLAKKMQQEQWEKEGRTPNTYDRNFAPLAVHPFDAPPVPSKTYSDPVPEPEPQPQPQQPVDSIQLDDMRQPAKSPEPPRPNTSTGYSTMPKVQDTPPMGLTPNPNPNWTPPVVTAREQPKKEKSCGCCIRLRRDGVLSVLFCDFISCDLGLCHILGLLFNPVSLLGANTGAWLSFPSPCIHSLSFSLLLSILVLAPTAQNYFVCKGIIDISPLHCSSAFFPFPILASHLKHLGAFTLFPFLLALFLLFICHWRAVCTDMLTSSRWLLRRDKYQVVNTSITTPSSLLLKIYNILLSLQPPTISYFKRLFGSFATPSPAAMSAATTRAQSLINDNAVVVFSKSYCPYCHSSKKLLKDLNAKYTVLELDHEDDGTAIQNALAEISGQRTVPNIFINQKHIGGNSDLQAKSDLKELLEAAGAL</sequence>
<evidence type="ECO:0000256" key="4">
    <source>
        <dbReference type="ARBA" id="ARBA00047960"/>
    </source>
</evidence>
<dbReference type="Proteomes" id="UP001152592">
    <property type="component" value="Unassembled WGS sequence"/>
</dbReference>
<dbReference type="GO" id="GO:0004364">
    <property type="term" value="F:glutathione transferase activity"/>
    <property type="evidence" value="ECO:0007669"/>
    <property type="project" value="UniProtKB-EC"/>
</dbReference>
<feature type="transmembrane region" description="Helical" evidence="6">
    <location>
        <begin position="619"/>
        <end position="642"/>
    </location>
</feature>
<dbReference type="GO" id="GO:0005737">
    <property type="term" value="C:cytoplasm"/>
    <property type="evidence" value="ECO:0007669"/>
    <property type="project" value="TreeGrafter"/>
</dbReference>
<evidence type="ECO:0000256" key="6">
    <source>
        <dbReference type="SAM" id="Phobius"/>
    </source>
</evidence>
<dbReference type="PANTHER" id="PTHR45694:SF18">
    <property type="entry name" value="GLUTAREDOXIN-1-RELATED"/>
    <property type="match status" value="1"/>
</dbReference>
<accession>A0A9W4IQR2</accession>
<dbReference type="Pfam" id="PF00462">
    <property type="entry name" value="Glutaredoxin"/>
    <property type="match status" value="1"/>
</dbReference>
<feature type="compositionally biased region" description="Low complexity" evidence="5">
    <location>
        <begin position="289"/>
        <end position="306"/>
    </location>
</feature>
<feature type="domain" description="Glutaredoxin" evidence="7">
    <location>
        <begin position="722"/>
        <end position="784"/>
    </location>
</feature>
<feature type="region of interest" description="Disordered" evidence="5">
    <location>
        <begin position="1"/>
        <end position="20"/>
    </location>
</feature>
<dbReference type="InterPro" id="IPR014025">
    <property type="entry name" value="Glutaredoxin_subgr"/>
</dbReference>
<dbReference type="InterPro" id="IPR011899">
    <property type="entry name" value="Glutaredoxin_euk/vir"/>
</dbReference>
<evidence type="ECO:0000259" key="7">
    <source>
        <dbReference type="Pfam" id="PF00462"/>
    </source>
</evidence>
<comment type="catalytic activity">
    <reaction evidence="4">
        <text>RX + glutathione = an S-substituted glutathione + a halide anion + H(+)</text>
        <dbReference type="Rhea" id="RHEA:16437"/>
        <dbReference type="ChEBI" id="CHEBI:15378"/>
        <dbReference type="ChEBI" id="CHEBI:16042"/>
        <dbReference type="ChEBI" id="CHEBI:17792"/>
        <dbReference type="ChEBI" id="CHEBI:57925"/>
        <dbReference type="ChEBI" id="CHEBI:90779"/>
        <dbReference type="EC" id="2.5.1.18"/>
    </reaction>
</comment>
<organism evidence="8 9">
    <name type="scientific">Penicillium salamii</name>
    <dbReference type="NCBI Taxonomy" id="1612424"/>
    <lineage>
        <taxon>Eukaryota</taxon>
        <taxon>Fungi</taxon>
        <taxon>Dikarya</taxon>
        <taxon>Ascomycota</taxon>
        <taxon>Pezizomycotina</taxon>
        <taxon>Eurotiomycetes</taxon>
        <taxon>Eurotiomycetidae</taxon>
        <taxon>Eurotiales</taxon>
        <taxon>Aspergillaceae</taxon>
        <taxon>Penicillium</taxon>
    </lineage>
</organism>
<comment type="catalytic activity">
    <reaction evidence="1">
        <text>2 glutathione + H2O2 = glutathione disulfide + 2 H2O</text>
        <dbReference type="Rhea" id="RHEA:16833"/>
        <dbReference type="ChEBI" id="CHEBI:15377"/>
        <dbReference type="ChEBI" id="CHEBI:16240"/>
        <dbReference type="ChEBI" id="CHEBI:57925"/>
        <dbReference type="ChEBI" id="CHEBI:58297"/>
        <dbReference type="EC" id="1.11.1.9"/>
    </reaction>
</comment>
<dbReference type="Gene3D" id="3.40.30.10">
    <property type="entry name" value="Glutaredoxin"/>
    <property type="match status" value="1"/>
</dbReference>
<dbReference type="PANTHER" id="PTHR45694">
    <property type="entry name" value="GLUTAREDOXIN 2"/>
    <property type="match status" value="1"/>
</dbReference>
<dbReference type="NCBIfam" id="TIGR02180">
    <property type="entry name" value="GRX_euk"/>
    <property type="match status" value="1"/>
</dbReference>
<proteinExistence type="predicted"/>
<evidence type="ECO:0000256" key="2">
    <source>
        <dbReference type="ARBA" id="ARBA00023284"/>
    </source>
</evidence>
<dbReference type="GO" id="GO:0034599">
    <property type="term" value="P:cellular response to oxidative stress"/>
    <property type="evidence" value="ECO:0007669"/>
    <property type="project" value="TreeGrafter"/>
</dbReference>
<dbReference type="GO" id="GO:0004602">
    <property type="term" value="F:glutathione peroxidase activity"/>
    <property type="evidence" value="ECO:0007669"/>
    <property type="project" value="UniProtKB-EC"/>
</dbReference>
<reference evidence="8" key="1">
    <citation type="submission" date="2021-07" db="EMBL/GenBank/DDBJ databases">
        <authorList>
            <person name="Branca A.L. A."/>
        </authorList>
    </citation>
    <scope>NUCLEOTIDE SEQUENCE</scope>
</reference>
<dbReference type="PRINTS" id="PR00160">
    <property type="entry name" value="GLUTAREDOXIN"/>
</dbReference>
<gene>
    <name evidence="8" type="ORF">PSALAMII_LOCUS3187</name>
</gene>
<name>A0A9W4IQR2_9EURO</name>
<feature type="compositionally biased region" description="Basic and acidic residues" evidence="5">
    <location>
        <begin position="157"/>
        <end position="170"/>
    </location>
</feature>
<feature type="compositionally biased region" description="Basic and acidic residues" evidence="5">
    <location>
        <begin position="393"/>
        <end position="403"/>
    </location>
</feature>